<keyword evidence="4" id="KW-1003">Cell membrane</keyword>
<feature type="transmembrane region" description="Helical" evidence="9">
    <location>
        <begin position="103"/>
        <end position="128"/>
    </location>
</feature>
<dbReference type="EMBL" id="JXSL01000023">
    <property type="protein sequence ID" value="KIL99587.1"/>
    <property type="molecule type" value="Genomic_DNA"/>
</dbReference>
<comment type="caution">
    <text evidence="11">The sequence shown here is derived from an EMBL/GenBank/DDBJ whole genome shotgun (WGS) entry which is preliminary data.</text>
</comment>
<reference evidence="11 12" key="1">
    <citation type="submission" date="2015-01" db="EMBL/GenBank/DDBJ databases">
        <title>Genome Sequence of Magnetospirillum magnetotacticum Strain MS-1.</title>
        <authorList>
            <person name="Marinov G.K."/>
            <person name="Smalley M.D."/>
            <person name="DeSalvo G."/>
        </authorList>
    </citation>
    <scope>NUCLEOTIDE SEQUENCE [LARGE SCALE GENOMIC DNA]</scope>
    <source>
        <strain evidence="11 12">MS-1</strain>
    </source>
</reference>
<evidence type="ECO:0000256" key="7">
    <source>
        <dbReference type="ARBA" id="ARBA00023047"/>
    </source>
</evidence>
<dbReference type="GO" id="GO:0015774">
    <property type="term" value="P:polysaccharide transport"/>
    <property type="evidence" value="ECO:0007669"/>
    <property type="project" value="UniProtKB-KW"/>
</dbReference>
<feature type="transmembrane region" description="Helical" evidence="9">
    <location>
        <begin position="170"/>
        <end position="189"/>
    </location>
</feature>
<dbReference type="AlphaFoldDB" id="A0A0C2UDP0"/>
<evidence type="ECO:0000256" key="6">
    <source>
        <dbReference type="ARBA" id="ARBA00022989"/>
    </source>
</evidence>
<dbReference type="PANTHER" id="PTHR30413:SF10">
    <property type="entry name" value="CAPSULE POLYSACCHARIDE EXPORT INNER-MEMBRANE PROTEIN CTRC"/>
    <property type="match status" value="1"/>
</dbReference>
<sequence>MSQPPANAYLPLALLLARISLVNAFRRSGLGPLWSSVGVLVAVGTVGLLFGTMLRSLLISFEDYISTLAAGLVMWTFLAAVANDSAIAFARWMPILRHSRISMPVIALSVLLRHLPVLGLNIALLIVLQHAVLGRAVEPLPMLGAVLLLVANVYWIGALAFVLGARFRDIGQLVPAVIQLAFLLTPILWPPYFLGRFEYLLSFNPFYFQFSILMAAAAGIQVPSYHWITAMGLAVAGGALTLGVYRWSKFRWPYWI</sequence>
<evidence type="ECO:0000313" key="12">
    <source>
        <dbReference type="Proteomes" id="UP000031971"/>
    </source>
</evidence>
<keyword evidence="5 9" id="KW-0812">Transmembrane</keyword>
<keyword evidence="6 9" id="KW-1133">Transmembrane helix</keyword>
<comment type="subcellular location">
    <subcellularLocation>
        <location evidence="1">Cell membrane</location>
        <topology evidence="1">Multi-pass membrane protein</topology>
    </subcellularLocation>
</comment>
<dbReference type="STRING" id="272627.CCC_04103"/>
<keyword evidence="8 9" id="KW-0472">Membrane</keyword>
<evidence type="ECO:0000256" key="5">
    <source>
        <dbReference type="ARBA" id="ARBA00022692"/>
    </source>
</evidence>
<dbReference type="InterPro" id="IPR013525">
    <property type="entry name" value="ABC2_TM"/>
</dbReference>
<feature type="transmembrane region" description="Helical" evidence="9">
    <location>
        <begin position="140"/>
        <end position="163"/>
    </location>
</feature>
<dbReference type="PANTHER" id="PTHR30413">
    <property type="entry name" value="INNER MEMBRANE TRANSPORT PERMEASE"/>
    <property type="match status" value="1"/>
</dbReference>
<feature type="domain" description="ABC-2 type transporter transmembrane" evidence="10">
    <location>
        <begin position="15"/>
        <end position="215"/>
    </location>
</feature>
<accession>A0A0C2UDP0</accession>
<feature type="transmembrane region" description="Helical" evidence="9">
    <location>
        <begin position="227"/>
        <end position="247"/>
    </location>
</feature>
<evidence type="ECO:0000256" key="3">
    <source>
        <dbReference type="ARBA" id="ARBA00022448"/>
    </source>
</evidence>
<proteinExistence type="inferred from homology"/>
<gene>
    <name evidence="11" type="ORF">CCC_04103</name>
</gene>
<dbReference type="Proteomes" id="UP000031971">
    <property type="component" value="Unassembled WGS sequence"/>
</dbReference>
<dbReference type="OrthoDB" id="9796017at2"/>
<protein>
    <submittedName>
        <fullName evidence="11">O-antigen export system permease protein RfbD</fullName>
    </submittedName>
</protein>
<comment type="similarity">
    <text evidence="2">Belongs to the ABC-2 integral membrane protein family.</text>
</comment>
<evidence type="ECO:0000256" key="4">
    <source>
        <dbReference type="ARBA" id="ARBA00022475"/>
    </source>
</evidence>
<dbReference type="GO" id="GO:0140359">
    <property type="term" value="F:ABC-type transporter activity"/>
    <property type="evidence" value="ECO:0007669"/>
    <property type="project" value="InterPro"/>
</dbReference>
<keyword evidence="7" id="KW-0625">Polysaccharide transport</keyword>
<dbReference type="Pfam" id="PF01061">
    <property type="entry name" value="ABC2_membrane"/>
    <property type="match status" value="1"/>
</dbReference>
<feature type="transmembrane region" description="Helical" evidence="9">
    <location>
        <begin position="64"/>
        <end position="82"/>
    </location>
</feature>
<evidence type="ECO:0000256" key="8">
    <source>
        <dbReference type="ARBA" id="ARBA00023136"/>
    </source>
</evidence>
<evidence type="ECO:0000313" key="11">
    <source>
        <dbReference type="EMBL" id="KIL99587.1"/>
    </source>
</evidence>
<name>A0A0C2UDP0_PARME</name>
<keyword evidence="3" id="KW-0813">Transport</keyword>
<evidence type="ECO:0000256" key="9">
    <source>
        <dbReference type="SAM" id="Phobius"/>
    </source>
</evidence>
<dbReference type="RefSeq" id="WP_009868099.1">
    <property type="nucleotide sequence ID" value="NZ_JXSL01000023.1"/>
</dbReference>
<organism evidence="11 12">
    <name type="scientific">Paramagnetospirillum magnetotacticum MS-1</name>
    <dbReference type="NCBI Taxonomy" id="272627"/>
    <lineage>
        <taxon>Bacteria</taxon>
        <taxon>Pseudomonadati</taxon>
        <taxon>Pseudomonadota</taxon>
        <taxon>Alphaproteobacteria</taxon>
        <taxon>Rhodospirillales</taxon>
        <taxon>Magnetospirillaceae</taxon>
        <taxon>Paramagnetospirillum</taxon>
    </lineage>
</organism>
<dbReference type="GO" id="GO:0015920">
    <property type="term" value="P:lipopolysaccharide transport"/>
    <property type="evidence" value="ECO:0007669"/>
    <property type="project" value="TreeGrafter"/>
</dbReference>
<evidence type="ECO:0000256" key="2">
    <source>
        <dbReference type="ARBA" id="ARBA00007783"/>
    </source>
</evidence>
<keyword evidence="7" id="KW-0762">Sugar transport</keyword>
<evidence type="ECO:0000259" key="10">
    <source>
        <dbReference type="Pfam" id="PF01061"/>
    </source>
</evidence>
<feature type="transmembrane region" description="Helical" evidence="9">
    <location>
        <begin position="37"/>
        <end position="58"/>
    </location>
</feature>
<keyword evidence="12" id="KW-1185">Reference proteome</keyword>
<evidence type="ECO:0000256" key="1">
    <source>
        <dbReference type="ARBA" id="ARBA00004651"/>
    </source>
</evidence>
<dbReference type="GO" id="GO:0005886">
    <property type="term" value="C:plasma membrane"/>
    <property type="evidence" value="ECO:0007669"/>
    <property type="project" value="UniProtKB-SubCell"/>
</dbReference>